<dbReference type="AlphaFoldDB" id="A0A543PE78"/>
<feature type="transmembrane region" description="Helical" evidence="6">
    <location>
        <begin position="82"/>
        <end position="109"/>
    </location>
</feature>
<evidence type="ECO:0000256" key="4">
    <source>
        <dbReference type="ARBA" id="ARBA00022989"/>
    </source>
</evidence>
<keyword evidence="4 6" id="KW-1133">Transmembrane helix</keyword>
<evidence type="ECO:0000313" key="8">
    <source>
        <dbReference type="Proteomes" id="UP000319865"/>
    </source>
</evidence>
<dbReference type="Pfam" id="PF02653">
    <property type="entry name" value="BPD_transp_2"/>
    <property type="match status" value="1"/>
</dbReference>
<dbReference type="OrthoDB" id="3468954at2"/>
<evidence type="ECO:0000256" key="6">
    <source>
        <dbReference type="SAM" id="Phobius"/>
    </source>
</evidence>
<feature type="transmembrane region" description="Helical" evidence="6">
    <location>
        <begin position="275"/>
        <end position="302"/>
    </location>
</feature>
<evidence type="ECO:0000256" key="1">
    <source>
        <dbReference type="ARBA" id="ARBA00004651"/>
    </source>
</evidence>
<feature type="transmembrane region" description="Helical" evidence="6">
    <location>
        <begin position="314"/>
        <end position="334"/>
    </location>
</feature>
<keyword evidence="5 6" id="KW-0472">Membrane</keyword>
<evidence type="ECO:0000313" key="7">
    <source>
        <dbReference type="EMBL" id="TQN42386.1"/>
    </source>
</evidence>
<organism evidence="7 8">
    <name type="scientific">Blastococcus colisei</name>
    <dbReference type="NCBI Taxonomy" id="1564162"/>
    <lineage>
        <taxon>Bacteria</taxon>
        <taxon>Bacillati</taxon>
        <taxon>Actinomycetota</taxon>
        <taxon>Actinomycetes</taxon>
        <taxon>Geodermatophilales</taxon>
        <taxon>Geodermatophilaceae</taxon>
        <taxon>Blastococcus</taxon>
    </lineage>
</organism>
<feature type="transmembrane region" description="Helical" evidence="6">
    <location>
        <begin position="143"/>
        <end position="163"/>
    </location>
</feature>
<sequence length="345" mass="34935">MTNKILARVEPDAGTGPQTTGTGPRVGHRRSARFLSGLSGRAVEILFLAMVLTGFIVSPNFLTSFNLQGLLSQAAVLGVLAIGQYVVIVAGGFDLSVGAVAAVSSIVVASTLDGMGLLGVLVALGSGAALGLLSGFAVTVGRIPPIVATLGVMGIAQGVAFTISNRGIVITDPTFMKLNSTSFGFVPLLFVIWAVLVAVVFAFLKLTGTGLHFFAVGGNADSARLAGVSVARVQMTAFALSGLLAGAAGVLFAARASSGLPGLGVGWELDTIAAVVIGGVSLYGGSGNLIKAMIGVLTYLMITNVMNLGDVDSYLQSVLKGLLILAAVAVPAVLRRRNHLVGRTS</sequence>
<reference evidence="7 8" key="1">
    <citation type="submission" date="2019-06" db="EMBL/GenBank/DDBJ databases">
        <title>Sequencing the genomes of 1000 actinobacteria strains.</title>
        <authorList>
            <person name="Klenk H.-P."/>
        </authorList>
    </citation>
    <scope>NUCLEOTIDE SEQUENCE [LARGE SCALE GENOMIC DNA]</scope>
    <source>
        <strain evidence="7 8">DSM 46837</strain>
    </source>
</reference>
<dbReference type="EMBL" id="VFQE01000001">
    <property type="protein sequence ID" value="TQN42386.1"/>
    <property type="molecule type" value="Genomic_DNA"/>
</dbReference>
<keyword evidence="8" id="KW-1185">Reference proteome</keyword>
<evidence type="ECO:0000256" key="2">
    <source>
        <dbReference type="ARBA" id="ARBA00022475"/>
    </source>
</evidence>
<feature type="transmembrane region" description="Helical" evidence="6">
    <location>
        <begin position="42"/>
        <end position="62"/>
    </location>
</feature>
<keyword evidence="2" id="KW-1003">Cell membrane</keyword>
<comment type="caution">
    <text evidence="7">The sequence shown here is derived from an EMBL/GenBank/DDBJ whole genome shotgun (WGS) entry which is preliminary data.</text>
</comment>
<dbReference type="InterPro" id="IPR001851">
    <property type="entry name" value="ABC_transp_permease"/>
</dbReference>
<dbReference type="Proteomes" id="UP000319865">
    <property type="component" value="Unassembled WGS sequence"/>
</dbReference>
<keyword evidence="3 6" id="KW-0812">Transmembrane</keyword>
<name>A0A543PE78_9ACTN</name>
<gene>
    <name evidence="7" type="ORF">FHU33_1785</name>
</gene>
<evidence type="ECO:0000256" key="5">
    <source>
        <dbReference type="ARBA" id="ARBA00023136"/>
    </source>
</evidence>
<dbReference type="CDD" id="cd06579">
    <property type="entry name" value="TM_PBP1_transp_AraH_like"/>
    <property type="match status" value="1"/>
</dbReference>
<dbReference type="GO" id="GO:0022857">
    <property type="term" value="F:transmembrane transporter activity"/>
    <property type="evidence" value="ECO:0007669"/>
    <property type="project" value="InterPro"/>
</dbReference>
<dbReference type="PANTHER" id="PTHR32196">
    <property type="entry name" value="ABC TRANSPORTER PERMEASE PROTEIN YPHD-RELATED-RELATED"/>
    <property type="match status" value="1"/>
</dbReference>
<protein>
    <submittedName>
        <fullName evidence="7">Monosaccharide ABC transporter membrane protein (CUT2 family)</fullName>
    </submittedName>
</protein>
<feature type="transmembrane region" description="Helical" evidence="6">
    <location>
        <begin position="235"/>
        <end position="254"/>
    </location>
</feature>
<dbReference type="GO" id="GO:0005886">
    <property type="term" value="C:plasma membrane"/>
    <property type="evidence" value="ECO:0007669"/>
    <property type="project" value="UniProtKB-SubCell"/>
</dbReference>
<feature type="transmembrane region" description="Helical" evidence="6">
    <location>
        <begin position="116"/>
        <end position="137"/>
    </location>
</feature>
<accession>A0A543PE78</accession>
<proteinExistence type="predicted"/>
<comment type="subcellular location">
    <subcellularLocation>
        <location evidence="1">Cell membrane</location>
        <topology evidence="1">Multi-pass membrane protein</topology>
    </subcellularLocation>
</comment>
<evidence type="ECO:0000256" key="3">
    <source>
        <dbReference type="ARBA" id="ARBA00022692"/>
    </source>
</evidence>
<feature type="transmembrane region" description="Helical" evidence="6">
    <location>
        <begin position="183"/>
        <end position="204"/>
    </location>
</feature>